<proteinExistence type="predicted"/>
<name>S5SSE6_9CORY</name>
<dbReference type="AlphaFoldDB" id="S5SSE6"/>
<evidence type="ECO:0000313" key="3">
    <source>
        <dbReference type="EMBL" id="AGS34034.1"/>
    </source>
</evidence>
<keyword evidence="4" id="KW-1185">Reference proteome</keyword>
<dbReference type="Pfam" id="PF09250">
    <property type="entry name" value="Prim-Pol"/>
    <property type="match status" value="1"/>
</dbReference>
<accession>S5SSE6</accession>
<gene>
    <name evidence="3" type="ORF">B841_02755</name>
</gene>
<dbReference type="Proteomes" id="UP000015388">
    <property type="component" value="Chromosome"/>
</dbReference>
<feature type="domain" description="DNA primase/polymerase bifunctional N-terminal" evidence="2">
    <location>
        <begin position="28"/>
        <end position="235"/>
    </location>
</feature>
<dbReference type="HOGENOM" id="CLU_350458_0_0_11"/>
<feature type="region of interest" description="Disordered" evidence="1">
    <location>
        <begin position="774"/>
        <end position="803"/>
    </location>
</feature>
<dbReference type="eggNOG" id="COG0467">
    <property type="taxonomic scope" value="Bacteria"/>
</dbReference>
<dbReference type="InterPro" id="IPR027417">
    <property type="entry name" value="P-loop_NTPase"/>
</dbReference>
<dbReference type="KEGG" id="cmd:B841_02755"/>
<dbReference type="EMBL" id="CP003924">
    <property type="protein sequence ID" value="AGS34034.1"/>
    <property type="molecule type" value="Genomic_DNA"/>
</dbReference>
<organism evidence="3 4">
    <name type="scientific">Corynebacterium maris DSM 45190</name>
    <dbReference type="NCBI Taxonomy" id="1224163"/>
    <lineage>
        <taxon>Bacteria</taxon>
        <taxon>Bacillati</taxon>
        <taxon>Actinomycetota</taxon>
        <taxon>Actinomycetes</taxon>
        <taxon>Mycobacteriales</taxon>
        <taxon>Corynebacteriaceae</taxon>
        <taxon>Corynebacterium</taxon>
    </lineage>
</organism>
<evidence type="ECO:0000313" key="4">
    <source>
        <dbReference type="Proteomes" id="UP000015388"/>
    </source>
</evidence>
<reference evidence="3 4" key="1">
    <citation type="submission" date="2012-11" db="EMBL/GenBank/DDBJ databases">
        <title>The complete genome sequence of Corynebacterium maris Coryn-1 (=DSM 45190).</title>
        <authorList>
            <person name="Schaffert L."/>
            <person name="Albersmeier A."/>
            <person name="Kalinowski J."/>
            <person name="Ruckert C."/>
        </authorList>
    </citation>
    <scope>NUCLEOTIDE SEQUENCE [LARGE SCALE GENOMIC DNA]</scope>
    <source>
        <strain evidence="4">Coryn-1</strain>
    </source>
</reference>
<dbReference type="SUPFAM" id="SSF56747">
    <property type="entry name" value="Prim-pol domain"/>
    <property type="match status" value="1"/>
</dbReference>
<evidence type="ECO:0000256" key="1">
    <source>
        <dbReference type="SAM" id="MobiDB-lite"/>
    </source>
</evidence>
<protein>
    <submittedName>
        <fullName evidence="3">Gp54 protein</fullName>
    </submittedName>
</protein>
<dbReference type="SUPFAM" id="SSF52540">
    <property type="entry name" value="P-loop containing nucleoside triphosphate hydrolases"/>
    <property type="match status" value="1"/>
</dbReference>
<sequence>MFGATELTAVLGAPPRPGADTAAWVKYARALADAGLPALLVQPGTKYPADLRSEREKDGPGGVHLATTDRATLKKYVERALKDPAEHRPAGHPTPYGPGAHLNWAVRLGGSGYVVADADTPGEVAALRSFLAEHYGGESKVPGPTVLTPGTADGAHKGGGHWWFKLPEGREYAGASATVTVTVPDHSEGFSIYAGDAYVLIPPSRRPEGDYLLVGSDNTAPDPLLAELETAEATAAELVERREDRKRKAEAGELGDMEDQVAAWSQVTPWSEVLTGGWMETGLADNCGCPIWTAPGAHSSPKSATTHVDGCSRPTVDPLNPPMHLWTDNPGPELEAVVAESGSKTMSKLTAYAALAHGGDMSAALEAAEVSAGGGQTLDPARLAELLDPAVSELEREAATEALESLRPDVAKHVQDLMARREAERVVKRLERSQAEGDRKPVEAVSLADLMAQDPPAERWTIDGLWSAEGQTLLYAPAKVGKSRLAHNVLEALTGGGLFLDKFRALQATRRVGLIDMELAPAMLQSRLKDLDRTEWSNGVVWTLRDNPSSFDLTDPATLAEWAAKIKAQDVEVLIVDPLSAVIRSTGLDEWRDGGRVLQLLRELCARAGVRAHLVVDHASSKAGGMDNGPRGDSGKLDVVDHVWKFYPDGDNEATPTSTDRFHLETTGRAYPVSATVRLDGGRYVSTEPLQTSHRGLELAYRAWPAVQGQVDKAHRQMMTEKPDRDPAMAWPSRNYLQETVRSQITAQCGVGRNQLREALDSLTAQGVLETVTGNGKTGVLRPSGREPINPADPFDNDPAAGA</sequence>
<dbReference type="InterPro" id="IPR015330">
    <property type="entry name" value="DNA_primase/pol_bifunc_N"/>
</dbReference>
<dbReference type="OrthoDB" id="4412965at2"/>
<dbReference type="RefSeq" id="WP_020933967.1">
    <property type="nucleotide sequence ID" value="NC_021915.1"/>
</dbReference>
<dbReference type="PATRIC" id="fig|1224163.3.peg.554"/>
<dbReference type="SMART" id="SM00943">
    <property type="entry name" value="Prim-Pol"/>
    <property type="match status" value="1"/>
</dbReference>
<dbReference type="Gene3D" id="3.40.50.300">
    <property type="entry name" value="P-loop containing nucleotide triphosphate hydrolases"/>
    <property type="match status" value="1"/>
</dbReference>
<evidence type="ECO:0000259" key="2">
    <source>
        <dbReference type="SMART" id="SM00943"/>
    </source>
</evidence>
<dbReference type="Pfam" id="PF13481">
    <property type="entry name" value="AAA_25"/>
    <property type="match status" value="1"/>
</dbReference>